<dbReference type="KEGG" id="tep:TepRe1_1392"/>
<evidence type="ECO:0000313" key="2">
    <source>
        <dbReference type="EMBL" id="CCP26253.2"/>
    </source>
</evidence>
<keyword evidence="1" id="KW-1133">Transmembrane helix</keyword>
<protein>
    <submittedName>
        <fullName evidence="2">Membrane spanning protein</fullName>
    </submittedName>
</protein>
<dbReference type="EMBL" id="HF563609">
    <property type="protein sequence ID" value="CCP26253.2"/>
    <property type="molecule type" value="Genomic_DNA"/>
</dbReference>
<dbReference type="STRING" id="1209989.TepRe1_1392"/>
<dbReference type="HOGENOM" id="CLU_096497_0_0_9"/>
<reference evidence="3" key="1">
    <citation type="journal article" date="2013" name="Genome Announc.">
        <title>First genome sequence of a syntrophic acetate-oxidizing bacterium, Tepidanaerobacter acetatoxydans strain Re1.</title>
        <authorList>
            <person name="Manzoor S."/>
            <person name="Bongcam-Rudloff E."/>
            <person name="Schnurer A."/>
            <person name="Muller B."/>
        </authorList>
    </citation>
    <scope>NUCLEOTIDE SEQUENCE [LARGE SCALE GENOMIC DNA]</scope>
    <source>
        <strain evidence="3">Re1</strain>
    </source>
</reference>
<evidence type="ECO:0000313" key="3">
    <source>
        <dbReference type="Proteomes" id="UP000010802"/>
    </source>
</evidence>
<keyword evidence="1" id="KW-0812">Transmembrane</keyword>
<accession>L0S303</accession>
<accession>F4LV12</accession>
<organism evidence="2 3">
    <name type="scientific">Tepidanaerobacter acetatoxydans (strain DSM 21804 / JCM 16047 / Re1)</name>
    <dbReference type="NCBI Taxonomy" id="1209989"/>
    <lineage>
        <taxon>Bacteria</taxon>
        <taxon>Bacillati</taxon>
        <taxon>Bacillota</taxon>
        <taxon>Clostridia</taxon>
        <taxon>Thermosediminibacterales</taxon>
        <taxon>Tepidanaerobacteraceae</taxon>
        <taxon>Tepidanaerobacter</taxon>
    </lineage>
</organism>
<dbReference type="RefSeq" id="WP_013778461.1">
    <property type="nucleotide sequence ID" value="NC_015519.1"/>
</dbReference>
<feature type="transmembrane region" description="Helical" evidence="1">
    <location>
        <begin position="50"/>
        <end position="74"/>
    </location>
</feature>
<dbReference type="eggNOG" id="COG1253">
    <property type="taxonomic scope" value="Bacteria"/>
</dbReference>
<dbReference type="Proteomes" id="UP000010802">
    <property type="component" value="Chromosome"/>
</dbReference>
<dbReference type="AlphaFoldDB" id="F4LV12"/>
<keyword evidence="1" id="KW-0472">Membrane</keyword>
<sequence>MNSDLENKKFKKNNGNSKTKWVYRACVLAFGLSVFFSLISEVLLKSVNVIVSLVILLIIIAIGVIFDIIGIAVTSANEAPFHAMAADKIPGGKEAVKLIRNADIVSNFCNDVVGDICGIISGAAGAAIILKIAYDKNDIILSILLTGIISTLTIGGKAMGKGIAIKNSKTVVHNVALFLYMLNNKLHIDILPRNGVTKGKIRRE</sequence>
<feature type="transmembrane region" description="Helical" evidence="1">
    <location>
        <begin position="139"/>
        <end position="159"/>
    </location>
</feature>
<dbReference type="KEGG" id="tae:TepiRe1_1503"/>
<proteinExistence type="predicted"/>
<name>F4LV12_TEPAE</name>
<feature type="transmembrane region" description="Helical" evidence="1">
    <location>
        <begin position="112"/>
        <end position="133"/>
    </location>
</feature>
<gene>
    <name evidence="2" type="ordered locus">TEPIRE1_1503</name>
</gene>
<feature type="transmembrane region" description="Helical" evidence="1">
    <location>
        <begin position="21"/>
        <end position="44"/>
    </location>
</feature>
<evidence type="ECO:0000256" key="1">
    <source>
        <dbReference type="SAM" id="Phobius"/>
    </source>
</evidence>
<keyword evidence="3" id="KW-1185">Reference proteome</keyword>